<evidence type="ECO:0000256" key="1">
    <source>
        <dbReference type="SAM" id="SignalP"/>
    </source>
</evidence>
<sequence>MILSFQSLIWCLLSSLLYAFNPCLYDDSACLPLEDFQENCSCILVDKKFNDSGEFSMFFDGYPVPFYYFKQVEVEQLYRDKLSIRLPKENIFPDHSDLSENIYGNLEVEENLILFTANCSMTSLIVEKLIEEGFIRTSMLKNSSNRWCQEGECNAFVYESGVFNKTEGVYSHVADVLQVIEFKGRSIFAVSNAYGKFDVPKVHQMICTNRCKLFYYSERTVCLSQCVQGLRYDHIAVTGDLKRNFDFFIRAAALSNLRQKYSRYIF</sequence>
<dbReference type="EMBL" id="CAJGYM010000008">
    <property type="protein sequence ID" value="CAD6188484.1"/>
    <property type="molecule type" value="Genomic_DNA"/>
</dbReference>
<evidence type="ECO:0008006" key="4">
    <source>
        <dbReference type="Google" id="ProtNLM"/>
    </source>
</evidence>
<keyword evidence="3" id="KW-1185">Reference proteome</keyword>
<feature type="signal peptide" evidence="1">
    <location>
        <begin position="1"/>
        <end position="19"/>
    </location>
</feature>
<name>A0A8S1GZZ6_9PELO</name>
<dbReference type="OrthoDB" id="5849360at2759"/>
<evidence type="ECO:0000313" key="2">
    <source>
        <dbReference type="EMBL" id="CAD6188484.1"/>
    </source>
</evidence>
<gene>
    <name evidence="2" type="ORF">CAUJ_LOCUS4403</name>
</gene>
<comment type="caution">
    <text evidence="2">The sequence shown here is derived from an EMBL/GenBank/DDBJ whole genome shotgun (WGS) entry which is preliminary data.</text>
</comment>
<dbReference type="AlphaFoldDB" id="A0A8S1GZZ6"/>
<reference evidence="2" key="1">
    <citation type="submission" date="2020-10" db="EMBL/GenBank/DDBJ databases">
        <authorList>
            <person name="Kikuchi T."/>
        </authorList>
    </citation>
    <scope>NUCLEOTIDE SEQUENCE</scope>
    <source>
        <strain evidence="2">NKZ352</strain>
    </source>
</reference>
<evidence type="ECO:0000313" key="3">
    <source>
        <dbReference type="Proteomes" id="UP000835052"/>
    </source>
</evidence>
<keyword evidence="1" id="KW-0732">Signal</keyword>
<organism evidence="2 3">
    <name type="scientific">Caenorhabditis auriculariae</name>
    <dbReference type="NCBI Taxonomy" id="2777116"/>
    <lineage>
        <taxon>Eukaryota</taxon>
        <taxon>Metazoa</taxon>
        <taxon>Ecdysozoa</taxon>
        <taxon>Nematoda</taxon>
        <taxon>Chromadorea</taxon>
        <taxon>Rhabditida</taxon>
        <taxon>Rhabditina</taxon>
        <taxon>Rhabditomorpha</taxon>
        <taxon>Rhabditoidea</taxon>
        <taxon>Rhabditidae</taxon>
        <taxon>Peloderinae</taxon>
        <taxon>Caenorhabditis</taxon>
    </lineage>
</organism>
<dbReference type="Proteomes" id="UP000835052">
    <property type="component" value="Unassembled WGS sequence"/>
</dbReference>
<accession>A0A8S1GZZ6</accession>
<protein>
    <recommendedName>
        <fullName evidence="4">Receptor L-domain domain-containing protein</fullName>
    </recommendedName>
</protein>
<proteinExistence type="predicted"/>
<feature type="chain" id="PRO_5035911982" description="Receptor L-domain domain-containing protein" evidence="1">
    <location>
        <begin position="20"/>
        <end position="266"/>
    </location>
</feature>